<comment type="caution">
    <text evidence="7">The sequence shown here is derived from an EMBL/GenBank/DDBJ whole genome shotgun (WGS) entry which is preliminary data.</text>
</comment>
<keyword evidence="1" id="KW-0805">Transcription regulation</keyword>
<feature type="region of interest" description="Disordered" evidence="5">
    <location>
        <begin position="1"/>
        <end position="27"/>
    </location>
</feature>
<dbReference type="InterPro" id="IPR013325">
    <property type="entry name" value="RNA_pol_sigma_r2"/>
</dbReference>
<dbReference type="GO" id="GO:0006352">
    <property type="term" value="P:DNA-templated transcription initiation"/>
    <property type="evidence" value="ECO:0007669"/>
    <property type="project" value="InterPro"/>
</dbReference>
<feature type="region of interest" description="Disordered" evidence="5">
    <location>
        <begin position="220"/>
        <end position="242"/>
    </location>
</feature>
<evidence type="ECO:0000259" key="6">
    <source>
        <dbReference type="Pfam" id="PF04542"/>
    </source>
</evidence>
<protein>
    <recommendedName>
        <fullName evidence="6">RNA polymerase sigma-70 region 2 domain-containing protein</fullName>
    </recommendedName>
</protein>
<evidence type="ECO:0000256" key="3">
    <source>
        <dbReference type="ARBA" id="ARBA00023125"/>
    </source>
</evidence>
<dbReference type="GO" id="GO:0003677">
    <property type="term" value="F:DNA binding"/>
    <property type="evidence" value="ECO:0007669"/>
    <property type="project" value="UniProtKB-KW"/>
</dbReference>
<sequence>MGIDRRKRSGAAPHDHGDRLADPGAETPAGDALFEEFYRRRSAALLRYGYMLTDSSHDAADLVQEAFARLRVSWRRVRRRSDPEAYVRTTMARLHIGRWRRLRQERVVADVPEAVGEDAALRRLGDDRGLWDGLAILPPRQRAGLVVVLLAVAAGGWRLAIPAPTRVGQLYPATAVSPAPAPDRIDRVVAPPSSPGTIRSVDQVWPEAVTQRFADHQPPHLHARVEGPRPPGHAPGVRRRRRPLTRPWYDTAAGPGAPSGAGCAPYDPRTAYHCRAFGRRTRTRGTGVG</sequence>
<dbReference type="Pfam" id="PF04542">
    <property type="entry name" value="Sigma70_r2"/>
    <property type="match status" value="1"/>
</dbReference>
<dbReference type="Gene3D" id="1.10.1740.10">
    <property type="match status" value="1"/>
</dbReference>
<dbReference type="GO" id="GO:0016987">
    <property type="term" value="F:sigma factor activity"/>
    <property type="evidence" value="ECO:0007669"/>
    <property type="project" value="UniProtKB-KW"/>
</dbReference>
<evidence type="ECO:0000313" key="7">
    <source>
        <dbReference type="EMBL" id="GID16220.1"/>
    </source>
</evidence>
<dbReference type="EMBL" id="BOMB01000054">
    <property type="protein sequence ID" value="GID16220.1"/>
    <property type="molecule type" value="Genomic_DNA"/>
</dbReference>
<keyword evidence="3" id="KW-0238">DNA-binding</keyword>
<evidence type="ECO:0000256" key="1">
    <source>
        <dbReference type="ARBA" id="ARBA00023015"/>
    </source>
</evidence>
<dbReference type="SUPFAM" id="SSF88946">
    <property type="entry name" value="Sigma2 domain of RNA polymerase sigma factors"/>
    <property type="match status" value="1"/>
</dbReference>
<dbReference type="InterPro" id="IPR007627">
    <property type="entry name" value="RNA_pol_sigma70_r2"/>
</dbReference>
<keyword evidence="2" id="KW-0731">Sigma factor</keyword>
<reference evidence="7" key="1">
    <citation type="submission" date="2021-01" db="EMBL/GenBank/DDBJ databases">
        <title>Whole genome shotgun sequence of Actinocatenispora rupis NBRC 107355.</title>
        <authorList>
            <person name="Komaki H."/>
            <person name="Tamura T."/>
        </authorList>
    </citation>
    <scope>NUCLEOTIDE SEQUENCE</scope>
    <source>
        <strain evidence="7">NBRC 107355</strain>
    </source>
</reference>
<proteinExistence type="predicted"/>
<feature type="domain" description="RNA polymerase sigma-70 region 2" evidence="6">
    <location>
        <begin position="38"/>
        <end position="103"/>
    </location>
</feature>
<accession>A0A8J3NGQ0</accession>
<evidence type="ECO:0000256" key="2">
    <source>
        <dbReference type="ARBA" id="ARBA00023082"/>
    </source>
</evidence>
<evidence type="ECO:0000313" key="8">
    <source>
        <dbReference type="Proteomes" id="UP000612808"/>
    </source>
</evidence>
<keyword evidence="4" id="KW-0804">Transcription</keyword>
<organism evidence="7 8">
    <name type="scientific">Actinocatenispora rupis</name>
    <dbReference type="NCBI Taxonomy" id="519421"/>
    <lineage>
        <taxon>Bacteria</taxon>
        <taxon>Bacillati</taxon>
        <taxon>Actinomycetota</taxon>
        <taxon>Actinomycetes</taxon>
        <taxon>Micromonosporales</taxon>
        <taxon>Micromonosporaceae</taxon>
        <taxon>Actinocatenispora</taxon>
    </lineage>
</organism>
<dbReference type="RefSeq" id="WP_203664890.1">
    <property type="nucleotide sequence ID" value="NZ_BAAAZM010000029.1"/>
</dbReference>
<dbReference type="InterPro" id="IPR039425">
    <property type="entry name" value="RNA_pol_sigma-70-like"/>
</dbReference>
<name>A0A8J3NGQ0_9ACTN</name>
<dbReference type="Proteomes" id="UP000612808">
    <property type="component" value="Unassembled WGS sequence"/>
</dbReference>
<dbReference type="PANTHER" id="PTHR43133:SF50">
    <property type="entry name" value="ECF RNA POLYMERASE SIGMA FACTOR SIGM"/>
    <property type="match status" value="1"/>
</dbReference>
<evidence type="ECO:0000256" key="4">
    <source>
        <dbReference type="ARBA" id="ARBA00023163"/>
    </source>
</evidence>
<dbReference type="PANTHER" id="PTHR43133">
    <property type="entry name" value="RNA POLYMERASE ECF-TYPE SIGMA FACTO"/>
    <property type="match status" value="1"/>
</dbReference>
<dbReference type="AlphaFoldDB" id="A0A8J3NGQ0"/>
<evidence type="ECO:0000256" key="5">
    <source>
        <dbReference type="SAM" id="MobiDB-lite"/>
    </source>
</evidence>
<gene>
    <name evidence="7" type="ORF">Aru02nite_71090</name>
</gene>
<keyword evidence="8" id="KW-1185">Reference proteome</keyword>